<accession>A0A2P8R242</accession>
<dbReference type="GO" id="GO:0006865">
    <property type="term" value="P:amino acid transport"/>
    <property type="evidence" value="ECO:0007669"/>
    <property type="project" value="TreeGrafter"/>
</dbReference>
<feature type="chain" id="PRO_5015657749" description="Solute-binding protein family 3/N-terminal domain-containing protein" evidence="4">
    <location>
        <begin position="21"/>
        <end position="270"/>
    </location>
</feature>
<feature type="signal peptide" evidence="4">
    <location>
        <begin position="1"/>
        <end position="20"/>
    </location>
</feature>
<dbReference type="Gene3D" id="3.40.190.10">
    <property type="entry name" value="Periplasmic binding protein-like II"/>
    <property type="match status" value="2"/>
</dbReference>
<feature type="domain" description="Solute-binding protein family 3/N-terminal" evidence="5">
    <location>
        <begin position="29"/>
        <end position="249"/>
    </location>
</feature>
<sequence length="270" mass="31038">MIKKIYLIFCILVISLSANSYQEIIDSKTIRIGVSKYMPPFSKLQDDGTFEGFEITFAKNLIQRMFNENMNIVFTAVEQSERIDVLENNKVDMVIAAFTRNDEREKHVDFSIPYFSINLSMVTPKKLNIKNIGDLQGKNILTIKNTNSDVYLQKQGKFNIVYCIDNGDCYKKMRNGEGDAFMHNIVSTATIPLLDSNYEVSIGAIGESFFDCVTIQKGNTQLLNKVNEVIISLAKEDFFSNSYNETFKPFYRGSVDKKYFILDDIYKMMF</sequence>
<gene>
    <name evidence="6" type="ORF">CQ405_02210</name>
</gene>
<evidence type="ECO:0000259" key="5">
    <source>
        <dbReference type="SMART" id="SM00062"/>
    </source>
</evidence>
<comment type="similarity">
    <text evidence="1">Belongs to the bacterial solute-binding protein 3 family.</text>
</comment>
<dbReference type="Pfam" id="PF00497">
    <property type="entry name" value="SBP_bac_3"/>
    <property type="match status" value="1"/>
</dbReference>
<keyword evidence="7" id="KW-1185">Reference proteome</keyword>
<dbReference type="OrthoDB" id="368476at2"/>
<keyword evidence="2" id="KW-0813">Transport</keyword>
<dbReference type="PANTHER" id="PTHR30085">
    <property type="entry name" value="AMINO ACID ABC TRANSPORTER PERMEASE"/>
    <property type="match status" value="1"/>
</dbReference>
<evidence type="ECO:0000256" key="2">
    <source>
        <dbReference type="ARBA" id="ARBA00022448"/>
    </source>
</evidence>
<dbReference type="GO" id="GO:0005576">
    <property type="term" value="C:extracellular region"/>
    <property type="evidence" value="ECO:0007669"/>
    <property type="project" value="TreeGrafter"/>
</dbReference>
<dbReference type="EMBL" id="PDHH01000002">
    <property type="protein sequence ID" value="PSM52563.1"/>
    <property type="molecule type" value="Genomic_DNA"/>
</dbReference>
<reference evidence="7" key="1">
    <citation type="submission" date="2017-10" db="EMBL/GenBank/DDBJ databases">
        <title>Campylobacter species from seals.</title>
        <authorList>
            <person name="Gilbert M.J."/>
            <person name="Zomer A.L."/>
            <person name="Timmerman A.J."/>
            <person name="Duim B."/>
            <person name="Wagenaar J.A."/>
        </authorList>
    </citation>
    <scope>NUCLEOTIDE SEQUENCE [LARGE SCALE GENOMIC DNA]</scope>
    <source>
        <strain evidence="7">17S00004-5</strain>
    </source>
</reference>
<dbReference type="InterPro" id="IPR051455">
    <property type="entry name" value="Bact_solute-bind_prot3"/>
</dbReference>
<protein>
    <recommendedName>
        <fullName evidence="5">Solute-binding protein family 3/N-terminal domain-containing protein</fullName>
    </recommendedName>
</protein>
<dbReference type="PANTHER" id="PTHR30085:SF6">
    <property type="entry name" value="ABC TRANSPORTER GLUTAMINE-BINDING PROTEIN GLNH"/>
    <property type="match status" value="1"/>
</dbReference>
<evidence type="ECO:0000256" key="3">
    <source>
        <dbReference type="ARBA" id="ARBA00022729"/>
    </source>
</evidence>
<dbReference type="RefSeq" id="WP_106870163.1">
    <property type="nucleotide sequence ID" value="NZ_CP053841.1"/>
</dbReference>
<dbReference type="SMART" id="SM00062">
    <property type="entry name" value="PBPb"/>
    <property type="match status" value="1"/>
</dbReference>
<evidence type="ECO:0000313" key="6">
    <source>
        <dbReference type="EMBL" id="PSM52563.1"/>
    </source>
</evidence>
<dbReference type="AlphaFoldDB" id="A0A2P8R242"/>
<evidence type="ECO:0000256" key="1">
    <source>
        <dbReference type="ARBA" id="ARBA00010333"/>
    </source>
</evidence>
<comment type="caution">
    <text evidence="6">The sequence shown here is derived from an EMBL/GenBank/DDBJ whole genome shotgun (WGS) entry which is preliminary data.</text>
</comment>
<proteinExistence type="inferred from homology"/>
<organism evidence="6 7">
    <name type="scientific">Campylobacter blaseri</name>
    <dbReference type="NCBI Taxonomy" id="2042961"/>
    <lineage>
        <taxon>Bacteria</taxon>
        <taxon>Pseudomonadati</taxon>
        <taxon>Campylobacterota</taxon>
        <taxon>Epsilonproteobacteria</taxon>
        <taxon>Campylobacterales</taxon>
        <taxon>Campylobacteraceae</taxon>
        <taxon>Campylobacter</taxon>
    </lineage>
</organism>
<name>A0A2P8R242_9BACT</name>
<evidence type="ECO:0000313" key="7">
    <source>
        <dbReference type="Proteomes" id="UP000240535"/>
    </source>
</evidence>
<dbReference type="SUPFAM" id="SSF53850">
    <property type="entry name" value="Periplasmic binding protein-like II"/>
    <property type="match status" value="1"/>
</dbReference>
<evidence type="ECO:0000256" key="4">
    <source>
        <dbReference type="SAM" id="SignalP"/>
    </source>
</evidence>
<dbReference type="Proteomes" id="UP000240535">
    <property type="component" value="Unassembled WGS sequence"/>
</dbReference>
<dbReference type="InterPro" id="IPR001638">
    <property type="entry name" value="Solute-binding_3/MltF_N"/>
</dbReference>
<keyword evidence="3 4" id="KW-0732">Signal</keyword>
<dbReference type="GO" id="GO:0030288">
    <property type="term" value="C:outer membrane-bounded periplasmic space"/>
    <property type="evidence" value="ECO:0007669"/>
    <property type="project" value="TreeGrafter"/>
</dbReference>